<keyword evidence="1 5" id="KW-0699">rRNA-binding</keyword>
<dbReference type="NCBIfam" id="NF004128">
    <property type="entry name" value="PRK05618.1-2"/>
    <property type="match status" value="1"/>
</dbReference>
<dbReference type="RefSeq" id="WP_114959992.1">
    <property type="nucleotide sequence ID" value="NZ_MSZW01000001.1"/>
</dbReference>
<feature type="region of interest" description="Disordered" evidence="6">
    <location>
        <begin position="1"/>
        <end position="21"/>
    </location>
</feature>
<gene>
    <name evidence="5" type="primary">rplY</name>
    <name evidence="5" type="synonym">ctc</name>
    <name evidence="9" type="ORF">EDC34_105135</name>
</gene>
<dbReference type="FunFam" id="2.40.240.10:FF:000002">
    <property type="entry name" value="50S ribosomal protein L25"/>
    <property type="match status" value="1"/>
</dbReference>
<dbReference type="Proteomes" id="UP000295414">
    <property type="component" value="Unassembled WGS sequence"/>
</dbReference>
<protein>
    <recommendedName>
        <fullName evidence="5">Large ribosomal subunit protein bL25</fullName>
    </recommendedName>
    <alternativeName>
        <fullName evidence="5">General stress protein CTC</fullName>
    </alternativeName>
</protein>
<accession>A0A4R3N451</accession>
<keyword evidence="10" id="KW-1185">Reference proteome</keyword>
<evidence type="ECO:0000313" key="10">
    <source>
        <dbReference type="Proteomes" id="UP000295414"/>
    </source>
</evidence>
<dbReference type="InterPro" id="IPR020056">
    <property type="entry name" value="Rbsml_bL25/Gln-tRNA_synth_N"/>
</dbReference>
<comment type="caution">
    <text evidence="9">The sequence shown here is derived from an EMBL/GenBank/DDBJ whole genome shotgun (WGS) entry which is preliminary data.</text>
</comment>
<evidence type="ECO:0000256" key="2">
    <source>
        <dbReference type="ARBA" id="ARBA00022884"/>
    </source>
</evidence>
<keyword evidence="4 5" id="KW-0687">Ribonucleoprotein</keyword>
<dbReference type="OrthoDB" id="9806411at2"/>
<name>A0A4R3N451_9GAMM</name>
<dbReference type="Gene3D" id="2.170.120.20">
    <property type="entry name" value="Ribosomal protein L25, beta domain"/>
    <property type="match status" value="1"/>
</dbReference>
<reference evidence="9 10" key="1">
    <citation type="submission" date="2019-03" db="EMBL/GenBank/DDBJ databases">
        <title>Genomic Encyclopedia of Type Strains, Phase IV (KMG-IV): sequencing the most valuable type-strain genomes for metagenomic binning, comparative biology and taxonomic classification.</title>
        <authorList>
            <person name="Goeker M."/>
        </authorList>
    </citation>
    <scope>NUCLEOTIDE SEQUENCE [LARGE SCALE GENOMIC DNA]</scope>
    <source>
        <strain evidence="9 10">DSM 13605</strain>
    </source>
</reference>
<comment type="function">
    <text evidence="5">This is one of the proteins that binds to the 5S RNA in the ribosome where it forms part of the central protuberance.</text>
</comment>
<dbReference type="InterPro" id="IPR011035">
    <property type="entry name" value="Ribosomal_bL25/Gln-tRNA_synth"/>
</dbReference>
<evidence type="ECO:0000259" key="7">
    <source>
        <dbReference type="Pfam" id="PF01386"/>
    </source>
</evidence>
<organism evidence="9 10">
    <name type="scientific">Thermomonas haemolytica</name>
    <dbReference type="NCBI Taxonomy" id="141949"/>
    <lineage>
        <taxon>Bacteria</taxon>
        <taxon>Pseudomonadati</taxon>
        <taxon>Pseudomonadota</taxon>
        <taxon>Gammaproteobacteria</taxon>
        <taxon>Lysobacterales</taxon>
        <taxon>Lysobacteraceae</taxon>
        <taxon>Thermomonas</taxon>
    </lineage>
</organism>
<dbReference type="PANTHER" id="PTHR33284">
    <property type="entry name" value="RIBOSOMAL PROTEIN L25/GLN-TRNA SYNTHETASE, ANTI-CODON-BINDING DOMAIN-CONTAINING PROTEIN"/>
    <property type="match status" value="1"/>
</dbReference>
<dbReference type="CDD" id="cd00495">
    <property type="entry name" value="Ribosomal_L25_TL5_CTC"/>
    <property type="match status" value="1"/>
</dbReference>
<proteinExistence type="inferred from homology"/>
<feature type="compositionally biased region" description="Low complexity" evidence="6">
    <location>
        <begin position="199"/>
        <end position="211"/>
    </location>
</feature>
<feature type="domain" description="Large ribosomal subunit protein bL25 beta" evidence="8">
    <location>
        <begin position="102"/>
        <end position="185"/>
    </location>
</feature>
<dbReference type="InterPro" id="IPR020930">
    <property type="entry name" value="Ribosomal_uL5_bac-type"/>
</dbReference>
<dbReference type="GO" id="GO:0006412">
    <property type="term" value="P:translation"/>
    <property type="evidence" value="ECO:0007669"/>
    <property type="project" value="UniProtKB-UniRule"/>
</dbReference>
<dbReference type="HAMAP" id="MF_01336">
    <property type="entry name" value="Ribosomal_bL25"/>
    <property type="match status" value="1"/>
</dbReference>
<dbReference type="InterPro" id="IPR029751">
    <property type="entry name" value="Ribosomal_L25_dom"/>
</dbReference>
<dbReference type="NCBIfam" id="TIGR00731">
    <property type="entry name" value="bL25_bact_ctc"/>
    <property type="match status" value="1"/>
</dbReference>
<dbReference type="Gene3D" id="2.40.240.10">
    <property type="entry name" value="Ribosomal Protein L25, Chain P"/>
    <property type="match status" value="1"/>
</dbReference>
<dbReference type="PANTHER" id="PTHR33284:SF1">
    <property type="entry name" value="RIBOSOMAL PROTEIN L25_GLN-TRNA SYNTHETASE, ANTI-CODON-BINDING DOMAIN-CONTAINING PROTEIN"/>
    <property type="match status" value="1"/>
</dbReference>
<evidence type="ECO:0000256" key="6">
    <source>
        <dbReference type="SAM" id="MobiDB-lite"/>
    </source>
</evidence>
<evidence type="ECO:0000313" key="9">
    <source>
        <dbReference type="EMBL" id="TCT23544.1"/>
    </source>
</evidence>
<dbReference type="Pfam" id="PF14693">
    <property type="entry name" value="Ribosomal_TL5_C"/>
    <property type="match status" value="1"/>
</dbReference>
<feature type="domain" description="Large ribosomal subunit protein bL25 L25" evidence="7">
    <location>
        <begin position="6"/>
        <end position="93"/>
    </location>
</feature>
<feature type="region of interest" description="Disordered" evidence="6">
    <location>
        <begin position="192"/>
        <end position="218"/>
    </location>
</feature>
<comment type="subunit">
    <text evidence="5">Part of the 50S ribosomal subunit; part of the 5S rRNA/L5/L18/L25 subcomplex. Contacts the 5S rRNA. Binds to the 5S rRNA independently of L5 and L18.</text>
</comment>
<dbReference type="GO" id="GO:0008097">
    <property type="term" value="F:5S rRNA binding"/>
    <property type="evidence" value="ECO:0007669"/>
    <property type="project" value="InterPro"/>
</dbReference>
<dbReference type="Pfam" id="PF01386">
    <property type="entry name" value="Ribosomal_L25p"/>
    <property type="match status" value="1"/>
</dbReference>
<dbReference type="EMBL" id="SMAP01000005">
    <property type="protein sequence ID" value="TCT23544.1"/>
    <property type="molecule type" value="Genomic_DNA"/>
</dbReference>
<dbReference type="AlphaFoldDB" id="A0A4R3N451"/>
<dbReference type="NCBIfam" id="NF004612">
    <property type="entry name" value="PRK05943.1"/>
    <property type="match status" value="1"/>
</dbReference>
<evidence type="ECO:0000256" key="4">
    <source>
        <dbReference type="ARBA" id="ARBA00023274"/>
    </source>
</evidence>
<dbReference type="NCBIfam" id="NF004130">
    <property type="entry name" value="PRK05618.1-5"/>
    <property type="match status" value="1"/>
</dbReference>
<comment type="similarity">
    <text evidence="5">Belongs to the bacterial ribosomal protein bL25 family. CTC subfamily.</text>
</comment>
<dbReference type="InterPro" id="IPR037121">
    <property type="entry name" value="Ribosomal_bL25_C"/>
</dbReference>
<sequence>MSEHTIKATSRNVEGKGASRRLRRAAQLPAIVYGGKSAPQAIQIEHEQIWLASHHEWFYSSILNLDIDGKVEQVLLRDMQRHPYKQLIMHLDFQRVDASQALRTKVQLHFLNQEKSPAGKTSGVVITHELTEVEVSCLPKDLPEAIEVDLGELAVGAVVHLSDLKLPPGVELPALKLGKEHDVAVVIAKHAKEEEEGDAAAPAAAEVPATKAAKKDDK</sequence>
<evidence type="ECO:0000256" key="5">
    <source>
        <dbReference type="HAMAP-Rule" id="MF_01334"/>
    </source>
</evidence>
<evidence type="ECO:0000256" key="3">
    <source>
        <dbReference type="ARBA" id="ARBA00022980"/>
    </source>
</evidence>
<evidence type="ECO:0000256" key="1">
    <source>
        <dbReference type="ARBA" id="ARBA00022730"/>
    </source>
</evidence>
<keyword evidence="2 5" id="KW-0694">RNA-binding</keyword>
<keyword evidence="3 5" id="KW-0689">Ribosomal protein</keyword>
<evidence type="ECO:0000259" key="8">
    <source>
        <dbReference type="Pfam" id="PF14693"/>
    </source>
</evidence>
<dbReference type="GO" id="GO:0003735">
    <property type="term" value="F:structural constituent of ribosome"/>
    <property type="evidence" value="ECO:0007669"/>
    <property type="project" value="InterPro"/>
</dbReference>
<dbReference type="HAMAP" id="MF_01334">
    <property type="entry name" value="Ribosomal_bL25_CTC"/>
    <property type="match status" value="1"/>
</dbReference>
<dbReference type="SUPFAM" id="SSF50715">
    <property type="entry name" value="Ribosomal protein L25-like"/>
    <property type="match status" value="1"/>
</dbReference>
<dbReference type="InterPro" id="IPR001021">
    <property type="entry name" value="Ribosomal_bL25_long"/>
</dbReference>
<dbReference type="GO" id="GO:0022625">
    <property type="term" value="C:cytosolic large ribosomal subunit"/>
    <property type="evidence" value="ECO:0007669"/>
    <property type="project" value="TreeGrafter"/>
</dbReference>
<dbReference type="InterPro" id="IPR020055">
    <property type="entry name" value="Ribosomal_bL25_short"/>
</dbReference>
<dbReference type="InterPro" id="IPR020057">
    <property type="entry name" value="Ribosomal_bL25_b-dom"/>
</dbReference>